<evidence type="ECO:0000313" key="4">
    <source>
        <dbReference type="Proteomes" id="UP000245793"/>
    </source>
</evidence>
<feature type="domain" description="PpiC" evidence="2">
    <location>
        <begin position="120"/>
        <end position="208"/>
    </location>
</feature>
<keyword evidence="1 3" id="KW-0413">Isomerase</keyword>
<name>A0A2U1E2P5_9FIRM</name>
<dbReference type="SUPFAM" id="SSF109998">
    <property type="entry name" value="Triger factor/SurA peptide-binding domain-like"/>
    <property type="match status" value="1"/>
</dbReference>
<evidence type="ECO:0000256" key="1">
    <source>
        <dbReference type="PROSITE-ProRule" id="PRU00278"/>
    </source>
</evidence>
<dbReference type="SUPFAM" id="SSF54534">
    <property type="entry name" value="FKBP-like"/>
    <property type="match status" value="1"/>
</dbReference>
<dbReference type="InterPro" id="IPR023058">
    <property type="entry name" value="PPIase_PpiC_CS"/>
</dbReference>
<protein>
    <submittedName>
        <fullName evidence="3">Peptidyl-prolyl cis-trans isomerase C</fullName>
    </submittedName>
</protein>
<keyword evidence="1" id="KW-0697">Rotamase</keyword>
<dbReference type="InterPro" id="IPR000297">
    <property type="entry name" value="PPIase_PpiC"/>
</dbReference>
<evidence type="ECO:0000259" key="2">
    <source>
        <dbReference type="PROSITE" id="PS50198"/>
    </source>
</evidence>
<reference evidence="3 4" key="1">
    <citation type="submission" date="2018-04" db="EMBL/GenBank/DDBJ databases">
        <title>Genomic Encyclopedia of Type Strains, Phase IV (KMG-IV): sequencing the most valuable type-strain genomes for metagenomic binning, comparative biology and taxonomic classification.</title>
        <authorList>
            <person name="Goeker M."/>
        </authorList>
    </citation>
    <scope>NUCLEOTIDE SEQUENCE [LARGE SCALE GENOMIC DNA]</scope>
    <source>
        <strain evidence="3 4">DSM 20705</strain>
    </source>
</reference>
<dbReference type="GO" id="GO:0003755">
    <property type="term" value="F:peptidyl-prolyl cis-trans isomerase activity"/>
    <property type="evidence" value="ECO:0007669"/>
    <property type="project" value="UniProtKB-KW"/>
</dbReference>
<dbReference type="RefSeq" id="WP_116480235.1">
    <property type="nucleotide sequence ID" value="NZ_QEKV01000006.1"/>
</dbReference>
<dbReference type="Pfam" id="PF00639">
    <property type="entry name" value="Rotamase"/>
    <property type="match status" value="1"/>
</dbReference>
<accession>A0A2U1E2P5</accession>
<proteinExistence type="predicted"/>
<comment type="caution">
    <text evidence="3">The sequence shown here is derived from an EMBL/GenBank/DDBJ whole genome shotgun (WGS) entry which is preliminary data.</text>
</comment>
<keyword evidence="4" id="KW-1185">Reference proteome</keyword>
<dbReference type="Gene3D" id="3.10.50.40">
    <property type="match status" value="1"/>
</dbReference>
<dbReference type="Proteomes" id="UP000245793">
    <property type="component" value="Unassembled WGS sequence"/>
</dbReference>
<dbReference type="AlphaFoldDB" id="A0A2U1E2P5"/>
<dbReference type="InterPro" id="IPR050245">
    <property type="entry name" value="PrsA_foldase"/>
</dbReference>
<dbReference type="EMBL" id="QEKV01000006">
    <property type="protein sequence ID" value="PVY94165.1"/>
    <property type="molecule type" value="Genomic_DNA"/>
</dbReference>
<sequence>MTEKQETKDIVIAKVGDKEIKNSDFALFLQSIDQGVVRHFMNQPDGFKTILDELVNQELMLILAKEKNYENDDDFTKTLEMTKNNLLKSYAYQKVINEAAEPSNEEIEKFLSEHKSDFDRPFVNASHILVKTEEEANEAIKKLEEKSFEEVAKEMSTCPSKDNGGNLGDFTKGQMVKEFEDAVFNMKEGEISKPVKTQFGYHVIKLNKINSVQKPDDDTVREEAKKELMRQKQLEHYKEVVEELKKNTKVEILV</sequence>
<dbReference type="InterPro" id="IPR046357">
    <property type="entry name" value="PPIase_dom_sf"/>
</dbReference>
<dbReference type="InterPro" id="IPR027304">
    <property type="entry name" value="Trigger_fact/SurA_dom_sf"/>
</dbReference>
<evidence type="ECO:0000313" key="3">
    <source>
        <dbReference type="EMBL" id="PVY94165.1"/>
    </source>
</evidence>
<dbReference type="PROSITE" id="PS50198">
    <property type="entry name" value="PPIC_PPIASE_2"/>
    <property type="match status" value="1"/>
</dbReference>
<dbReference type="PANTHER" id="PTHR47245">
    <property type="entry name" value="PEPTIDYLPROLYL ISOMERASE"/>
    <property type="match status" value="1"/>
</dbReference>
<gene>
    <name evidence="3" type="ORF">C7381_10638</name>
</gene>
<organism evidence="3 4">
    <name type="scientific">Ezakiella coagulans</name>
    <dbReference type="NCBI Taxonomy" id="46507"/>
    <lineage>
        <taxon>Bacteria</taxon>
        <taxon>Bacillati</taxon>
        <taxon>Bacillota</taxon>
        <taxon>Tissierellia</taxon>
        <taxon>Ezakiella</taxon>
    </lineage>
</organism>
<dbReference type="PROSITE" id="PS01096">
    <property type="entry name" value="PPIC_PPIASE_1"/>
    <property type="match status" value="1"/>
</dbReference>
<dbReference type="Gene3D" id="1.10.8.1040">
    <property type="match status" value="1"/>
</dbReference>
<dbReference type="PANTHER" id="PTHR47245:SF2">
    <property type="entry name" value="PEPTIDYL-PROLYL CIS-TRANS ISOMERASE HP_0175-RELATED"/>
    <property type="match status" value="1"/>
</dbReference>